<feature type="compositionally biased region" description="Pro residues" evidence="1">
    <location>
        <begin position="165"/>
        <end position="187"/>
    </location>
</feature>
<feature type="compositionally biased region" description="Pro residues" evidence="1">
    <location>
        <begin position="229"/>
        <end position="288"/>
    </location>
</feature>
<dbReference type="AlphaFoldDB" id="A0A9W9SQ49"/>
<comment type="caution">
    <text evidence="3">The sequence shown here is derived from an EMBL/GenBank/DDBJ whole genome shotgun (WGS) entry which is preliminary data.</text>
</comment>
<feature type="compositionally biased region" description="Low complexity" evidence="1">
    <location>
        <begin position="213"/>
        <end position="228"/>
    </location>
</feature>
<reference evidence="3" key="1">
    <citation type="submission" date="2022-12" db="EMBL/GenBank/DDBJ databases">
        <authorList>
            <person name="Petersen C."/>
        </authorList>
    </citation>
    <scope>NUCLEOTIDE SEQUENCE</scope>
    <source>
        <strain evidence="3">IBT 3081</strain>
    </source>
</reference>
<evidence type="ECO:0000313" key="3">
    <source>
        <dbReference type="EMBL" id="KAJ5382582.1"/>
    </source>
</evidence>
<feature type="compositionally biased region" description="Low complexity" evidence="1">
    <location>
        <begin position="365"/>
        <end position="378"/>
    </location>
</feature>
<dbReference type="Pfam" id="PF02205">
    <property type="entry name" value="WH2"/>
    <property type="match status" value="1"/>
</dbReference>
<evidence type="ECO:0000256" key="1">
    <source>
        <dbReference type="SAM" id="MobiDB-lite"/>
    </source>
</evidence>
<feature type="compositionally biased region" description="Pro residues" evidence="1">
    <location>
        <begin position="1"/>
        <end position="31"/>
    </location>
</feature>
<protein>
    <recommendedName>
        <fullName evidence="2">WH2 domain-containing protein</fullName>
    </recommendedName>
</protein>
<dbReference type="EMBL" id="JAPZBT010000001">
    <property type="protein sequence ID" value="KAJ5382582.1"/>
    <property type="molecule type" value="Genomic_DNA"/>
</dbReference>
<feature type="domain" description="WH2" evidence="2">
    <location>
        <begin position="38"/>
        <end position="55"/>
    </location>
</feature>
<feature type="region of interest" description="Disordered" evidence="1">
    <location>
        <begin position="1"/>
        <end position="385"/>
    </location>
</feature>
<dbReference type="GO" id="GO:0003779">
    <property type="term" value="F:actin binding"/>
    <property type="evidence" value="ECO:0007669"/>
    <property type="project" value="InterPro"/>
</dbReference>
<feature type="compositionally biased region" description="Low complexity" evidence="1">
    <location>
        <begin position="342"/>
        <end position="353"/>
    </location>
</feature>
<feature type="compositionally biased region" description="Low complexity" evidence="1">
    <location>
        <begin position="61"/>
        <end position="77"/>
    </location>
</feature>
<proteinExistence type="predicted"/>
<feature type="compositionally biased region" description="Pro residues" evidence="1">
    <location>
        <begin position="78"/>
        <end position="99"/>
    </location>
</feature>
<dbReference type="OrthoDB" id="2430277at2759"/>
<dbReference type="GeneID" id="81457406"/>
<feature type="compositionally biased region" description="Pro residues" evidence="1">
    <location>
        <begin position="307"/>
        <end position="341"/>
    </location>
</feature>
<sequence>MPPPPPPPPPPPGGLGGPPPPPPPGGLPGRPPKAQVKDRGALLSDIHKGARLKKAVTNDRSAPIVAGSGGVSSAPPIAGAPPVPGARPPPSGLAPPVPSGPAANRLRSNSEGVSGTDGAASAMPPQLGGIFAGGIPKLRSRGGVDTGASRDSPYISESEGARRPPAAPAPKPPTAPRPPGARPPPRPSSTDSPHAPPVNPLVAGLKKPPPRPAARSSSTVPAPATKAPEAPPPRAPPPPPAPGKLPPPPTSRKPSGPPPPPPSAPAARAPPPPPAASRSTPPPPPSVAPPSIAAQAARSALGHSSPSAPPPPPPSAAPGAPPPPPPTSLPVAPPSEPPSRPSPVSSRPVSHEPFAALDPSAYTLSNGGSPAPSSRSPATHGRGPVRIEDVRFKFQSEGLLPKPRQFIGGERRYRAGRGSSVPLDLSALRG</sequence>
<feature type="compositionally biased region" description="Low complexity" evidence="1">
    <location>
        <begin position="289"/>
        <end position="306"/>
    </location>
</feature>
<dbReference type="SMART" id="SM00246">
    <property type="entry name" value="WH2"/>
    <property type="match status" value="1"/>
</dbReference>
<dbReference type="Proteomes" id="UP001147752">
    <property type="component" value="Unassembled WGS sequence"/>
</dbReference>
<organism evidence="3 4">
    <name type="scientific">Penicillium concentricum</name>
    <dbReference type="NCBI Taxonomy" id="293559"/>
    <lineage>
        <taxon>Eukaryota</taxon>
        <taxon>Fungi</taxon>
        <taxon>Dikarya</taxon>
        <taxon>Ascomycota</taxon>
        <taxon>Pezizomycotina</taxon>
        <taxon>Eurotiomycetes</taxon>
        <taxon>Eurotiomycetidae</taxon>
        <taxon>Eurotiales</taxon>
        <taxon>Aspergillaceae</taxon>
        <taxon>Penicillium</taxon>
    </lineage>
</organism>
<evidence type="ECO:0000259" key="2">
    <source>
        <dbReference type="PROSITE" id="PS51082"/>
    </source>
</evidence>
<accession>A0A9W9SQ49</accession>
<gene>
    <name evidence="3" type="ORF">N7517_000493</name>
</gene>
<feature type="compositionally biased region" description="Basic and acidic residues" evidence="1">
    <location>
        <begin position="35"/>
        <end position="48"/>
    </location>
</feature>
<dbReference type="RefSeq" id="XP_056582358.1">
    <property type="nucleotide sequence ID" value="XM_056718223.1"/>
</dbReference>
<evidence type="ECO:0000313" key="4">
    <source>
        <dbReference type="Proteomes" id="UP001147752"/>
    </source>
</evidence>
<dbReference type="InterPro" id="IPR003124">
    <property type="entry name" value="WH2_dom"/>
</dbReference>
<name>A0A9W9SQ49_9EURO</name>
<reference evidence="3" key="2">
    <citation type="journal article" date="2023" name="IMA Fungus">
        <title>Comparative genomic study of the Penicillium genus elucidates a diverse pangenome and 15 lateral gene transfer events.</title>
        <authorList>
            <person name="Petersen C."/>
            <person name="Sorensen T."/>
            <person name="Nielsen M.R."/>
            <person name="Sondergaard T.E."/>
            <person name="Sorensen J.L."/>
            <person name="Fitzpatrick D.A."/>
            <person name="Frisvad J.C."/>
            <person name="Nielsen K.L."/>
        </authorList>
    </citation>
    <scope>NUCLEOTIDE SEQUENCE</scope>
    <source>
        <strain evidence="3">IBT 3081</strain>
    </source>
</reference>
<dbReference type="PROSITE" id="PS51082">
    <property type="entry name" value="WH2"/>
    <property type="match status" value="1"/>
</dbReference>
<keyword evidence="4" id="KW-1185">Reference proteome</keyword>